<dbReference type="RefSeq" id="WP_124323642.1">
    <property type="nucleotide sequence ID" value="NZ_CP118137.1"/>
</dbReference>
<accession>A0AAX3G142</accession>
<dbReference type="Proteomes" id="UP000277437">
    <property type="component" value="Chromosome"/>
</dbReference>
<keyword evidence="5 13" id="KW-0732">Signal</keyword>
<evidence type="ECO:0000256" key="7">
    <source>
        <dbReference type="ARBA" id="ARBA00022801"/>
    </source>
</evidence>
<proteinExistence type="inferred from homology"/>
<evidence type="ECO:0000256" key="6">
    <source>
        <dbReference type="ARBA" id="ARBA00022764"/>
    </source>
</evidence>
<evidence type="ECO:0000256" key="11">
    <source>
        <dbReference type="ARBA" id="ARBA00032594"/>
    </source>
</evidence>
<evidence type="ECO:0000256" key="5">
    <source>
        <dbReference type="ARBA" id="ARBA00022729"/>
    </source>
</evidence>
<comment type="catalytic activity">
    <reaction evidence="1">
        <text>Hydrolysis of terminal, non-reducing beta-D-glucosyl residues with release of beta-D-glucose.</text>
        <dbReference type="EC" id="3.2.1.21"/>
    </reaction>
</comment>
<feature type="domain" description="Fibronectin type III-like" evidence="14">
    <location>
        <begin position="693"/>
        <end position="762"/>
    </location>
</feature>
<dbReference type="NCBIfam" id="NF011678">
    <property type="entry name" value="PRK15098.1"/>
    <property type="match status" value="1"/>
</dbReference>
<evidence type="ECO:0000256" key="8">
    <source>
        <dbReference type="ARBA" id="ARBA00023295"/>
    </source>
</evidence>
<dbReference type="PRINTS" id="PR00133">
    <property type="entry name" value="GLHYDRLASE3"/>
</dbReference>
<dbReference type="GO" id="GO:0042597">
    <property type="term" value="C:periplasmic space"/>
    <property type="evidence" value="ECO:0007669"/>
    <property type="project" value="UniProtKB-SubCell"/>
</dbReference>
<dbReference type="InterPro" id="IPR002772">
    <property type="entry name" value="Glyco_hydro_3_C"/>
</dbReference>
<dbReference type="InterPro" id="IPR001764">
    <property type="entry name" value="Glyco_hydro_3_N"/>
</dbReference>
<dbReference type="PANTHER" id="PTHR30620:SF16">
    <property type="entry name" value="LYSOSOMAL BETA GLUCOSIDASE"/>
    <property type="match status" value="1"/>
</dbReference>
<dbReference type="InterPro" id="IPR026891">
    <property type="entry name" value="Fn3-like"/>
</dbReference>
<dbReference type="InterPro" id="IPR013783">
    <property type="entry name" value="Ig-like_fold"/>
</dbReference>
<reference evidence="15 16" key="1">
    <citation type="submission" date="2018-12" db="EMBL/GenBank/DDBJ databases">
        <authorList>
            <consortium name="Pathogen Informatics"/>
        </authorList>
    </citation>
    <scope>NUCLEOTIDE SEQUENCE [LARGE SCALE GENOMIC DNA]</scope>
    <source>
        <strain evidence="15 16">NCTC7357</strain>
    </source>
</reference>
<protein>
    <recommendedName>
        <fullName evidence="12">Periplasmic beta-glucosidase</fullName>
        <ecNumber evidence="4">3.2.1.21</ecNumber>
    </recommendedName>
    <alternativeName>
        <fullName evidence="11">Beta-D-glucoside glucohydrolase</fullName>
    </alternativeName>
    <alternativeName>
        <fullName evidence="9">Cellobiase</fullName>
    </alternativeName>
    <alternativeName>
        <fullName evidence="10">Gentiobiase</fullName>
    </alternativeName>
</protein>
<dbReference type="FunFam" id="3.40.50.1700:FF:000004">
    <property type="entry name" value="Periplasmic beta-glucosidase"/>
    <property type="match status" value="1"/>
</dbReference>
<dbReference type="FunFam" id="3.20.20.300:FF:000005">
    <property type="entry name" value="Periplasmic beta-glucosidase"/>
    <property type="match status" value="1"/>
</dbReference>
<dbReference type="SUPFAM" id="SSF52279">
    <property type="entry name" value="Beta-D-glucan exohydrolase, C-terminal domain"/>
    <property type="match status" value="1"/>
</dbReference>
<dbReference type="InterPro" id="IPR036962">
    <property type="entry name" value="Glyco_hydro_3_N_sf"/>
</dbReference>
<feature type="signal peptide" evidence="13">
    <location>
        <begin position="1"/>
        <end position="20"/>
    </location>
</feature>
<dbReference type="InterPro" id="IPR017853">
    <property type="entry name" value="GH"/>
</dbReference>
<evidence type="ECO:0000256" key="10">
    <source>
        <dbReference type="ARBA" id="ARBA00032194"/>
    </source>
</evidence>
<evidence type="ECO:0000256" key="1">
    <source>
        <dbReference type="ARBA" id="ARBA00000448"/>
    </source>
</evidence>
<evidence type="ECO:0000256" key="13">
    <source>
        <dbReference type="SAM" id="SignalP"/>
    </source>
</evidence>
<dbReference type="Gene3D" id="3.20.20.300">
    <property type="entry name" value="Glycoside hydrolase, family 3, N-terminal domain"/>
    <property type="match status" value="1"/>
</dbReference>
<evidence type="ECO:0000256" key="12">
    <source>
        <dbReference type="ARBA" id="ARBA00067498"/>
    </source>
</evidence>
<dbReference type="EMBL" id="LR134334">
    <property type="protein sequence ID" value="VEF76720.1"/>
    <property type="molecule type" value="Genomic_DNA"/>
</dbReference>
<keyword evidence="6" id="KW-0574">Periplasm</keyword>
<comment type="subcellular location">
    <subcellularLocation>
        <location evidence="2">Periplasm</location>
    </subcellularLocation>
</comment>
<evidence type="ECO:0000256" key="4">
    <source>
        <dbReference type="ARBA" id="ARBA00012744"/>
    </source>
</evidence>
<keyword evidence="7 15" id="KW-0378">Hydrolase</keyword>
<dbReference type="Gene3D" id="3.40.50.1700">
    <property type="entry name" value="Glycoside hydrolase family 3 C-terminal domain"/>
    <property type="match status" value="1"/>
</dbReference>
<organism evidence="15 16">
    <name type="scientific">Pseudomonas chlororaphis</name>
    <dbReference type="NCBI Taxonomy" id="587753"/>
    <lineage>
        <taxon>Bacteria</taxon>
        <taxon>Pseudomonadati</taxon>
        <taxon>Pseudomonadota</taxon>
        <taxon>Gammaproteobacteria</taxon>
        <taxon>Pseudomonadales</taxon>
        <taxon>Pseudomonadaceae</taxon>
        <taxon>Pseudomonas</taxon>
    </lineage>
</organism>
<dbReference type="GO" id="GO:0008422">
    <property type="term" value="F:beta-glucosidase activity"/>
    <property type="evidence" value="ECO:0007669"/>
    <property type="project" value="UniProtKB-EC"/>
</dbReference>
<dbReference type="Pfam" id="PF00933">
    <property type="entry name" value="Glyco_hydro_3"/>
    <property type="match status" value="1"/>
</dbReference>
<dbReference type="InterPro" id="IPR051915">
    <property type="entry name" value="Cellulose_Degrad_GH3"/>
</dbReference>
<dbReference type="PANTHER" id="PTHR30620">
    <property type="entry name" value="PERIPLASMIC BETA-GLUCOSIDASE-RELATED"/>
    <property type="match status" value="1"/>
</dbReference>
<evidence type="ECO:0000259" key="14">
    <source>
        <dbReference type="SMART" id="SM01217"/>
    </source>
</evidence>
<gene>
    <name evidence="15" type="primary">bglX</name>
    <name evidence="15" type="ORF">NCTC7357_05096</name>
</gene>
<dbReference type="EC" id="3.2.1.21" evidence="4"/>
<name>A0AAX3G142_9PSED</name>
<dbReference type="SUPFAM" id="SSF51445">
    <property type="entry name" value="(Trans)glycosidases"/>
    <property type="match status" value="1"/>
</dbReference>
<dbReference type="FunFam" id="2.60.40.10:FF:000495">
    <property type="entry name" value="Periplasmic beta-glucosidase"/>
    <property type="match status" value="1"/>
</dbReference>
<keyword evidence="8 15" id="KW-0326">Glycosidase</keyword>
<evidence type="ECO:0000313" key="16">
    <source>
        <dbReference type="Proteomes" id="UP000277437"/>
    </source>
</evidence>
<comment type="similarity">
    <text evidence="3">Belongs to the glycosyl hydrolase 3 family.</text>
</comment>
<evidence type="ECO:0000256" key="2">
    <source>
        <dbReference type="ARBA" id="ARBA00004418"/>
    </source>
</evidence>
<dbReference type="Pfam" id="PF01915">
    <property type="entry name" value="Glyco_hydro_3_C"/>
    <property type="match status" value="1"/>
</dbReference>
<evidence type="ECO:0000256" key="9">
    <source>
        <dbReference type="ARBA" id="ARBA00031448"/>
    </source>
</evidence>
<dbReference type="SMART" id="SM01217">
    <property type="entry name" value="Fn3_like"/>
    <property type="match status" value="1"/>
</dbReference>
<dbReference type="Pfam" id="PF14310">
    <property type="entry name" value="Fn3-like"/>
    <property type="match status" value="1"/>
</dbReference>
<evidence type="ECO:0000256" key="3">
    <source>
        <dbReference type="ARBA" id="ARBA00005336"/>
    </source>
</evidence>
<dbReference type="InterPro" id="IPR036881">
    <property type="entry name" value="Glyco_hydro_3_C_sf"/>
</dbReference>
<dbReference type="AlphaFoldDB" id="A0AAX3G142"/>
<dbReference type="Gene3D" id="2.60.40.10">
    <property type="entry name" value="Immunoglobulins"/>
    <property type="match status" value="1"/>
</dbReference>
<evidence type="ECO:0000313" key="15">
    <source>
        <dbReference type="EMBL" id="VEF76720.1"/>
    </source>
</evidence>
<sequence>MKKLCLLGLLVSLASHPALAATTPVSAQEKPFSDAVLQNKDAFIDNLLKQMTLDEKIGQLRLISIGPEMPREMIRKEIAAGRIGGTFNSITRPENRPMQDAAMRSRLKIPMFFAYDVIHGHRTIFPIPLALASSWDMDAIGRSGRIAAQEASADSLDITFAPMVDISRDPRWGRTSEGFGEDTYLVSRIAKVMVKAYQGDSPKNANSIMASVKHFALYGAVEGGRDYNIVDMSPVKMYQDYLPPYRAAIDAGAGGVMVALNSINGVPATSNTWLMNDLLRKEWGFKGLAVSDHGAIVELMRHGVAKDGREAAKLAIKAGIDMSMNDSLYAKELPGLIKSGDVSQRDLDNAVREVLAAKYDMGLFANPYLRIGKAEEDPAETNAESRLHRSDARDVARRSLVLLKNANETLPLKKAGKIALVGPLAKAPIDMMGSWAAAGVPAQSVTLFDGMSNALGDKAQLIYARGSNITADKAVVDYLNFLNFDAPEVVDDPRPAQQLIDEAVKAAQQADVVVAAVGESRGMSHESSSRTDLHIPASQRELIKALKATGKPLVLVLMNGRPLALLDENEQADAILETWFSGTEGGNAIADVLFGDYNPSGKLPITFPRSVGQIPTYYNHLTIGRPFTPGKPGNYTSQYFDDITGPLFPFGYGLSYTTFSLSDMALSSTTLNKSGKLDASVTLKNTGKRDGETVVQLYIQDVAGSMIRPIKELKDFQKVQLKAGEQKVIRFSISEDDLKFYNAQLKYAAEPGEFKVEIGLDSRDVKQQSFELL</sequence>
<feature type="chain" id="PRO_5043533621" description="Periplasmic beta-glucosidase" evidence="13">
    <location>
        <begin position="21"/>
        <end position="773"/>
    </location>
</feature>
<dbReference type="GO" id="GO:0009251">
    <property type="term" value="P:glucan catabolic process"/>
    <property type="evidence" value="ECO:0007669"/>
    <property type="project" value="TreeGrafter"/>
</dbReference>